<name>A0ABT8VEM9_9BACL</name>
<reference evidence="1" key="1">
    <citation type="submission" date="2023-07" db="EMBL/GenBank/DDBJ databases">
        <authorList>
            <person name="Aktuganov G."/>
            <person name="Boyko T."/>
            <person name="Delegan Y."/>
            <person name="Galimzianova N."/>
            <person name="Gilvanova E."/>
            <person name="Korobov V."/>
            <person name="Kuzmina L."/>
            <person name="Melentiev A."/>
            <person name="Milman P."/>
            <person name="Ryabova A."/>
            <person name="Stupak E."/>
            <person name="Yasakov T."/>
            <person name="Zharikova N."/>
            <person name="Zhurenko E."/>
        </authorList>
    </citation>
    <scope>NUCLEOTIDE SEQUENCE</scope>
    <source>
        <strain evidence="1">IB-739</strain>
    </source>
</reference>
<gene>
    <name evidence="1" type="ORF">Q3C12_20710</name>
</gene>
<evidence type="ECO:0000313" key="2">
    <source>
        <dbReference type="Proteomes" id="UP001168883"/>
    </source>
</evidence>
<protein>
    <recommendedName>
        <fullName evidence="3">WYL domain-containing protein</fullName>
    </recommendedName>
</protein>
<organism evidence="1 2">
    <name type="scientific">Paenibacillus ehimensis</name>
    <dbReference type="NCBI Taxonomy" id="79264"/>
    <lineage>
        <taxon>Bacteria</taxon>
        <taxon>Bacillati</taxon>
        <taxon>Bacillota</taxon>
        <taxon>Bacilli</taxon>
        <taxon>Bacillales</taxon>
        <taxon>Paenibacillaceae</taxon>
        <taxon>Paenibacillus</taxon>
    </lineage>
</organism>
<proteinExistence type="predicted"/>
<accession>A0ABT8VEM9</accession>
<dbReference type="Proteomes" id="UP001168883">
    <property type="component" value="Unassembled WGS sequence"/>
</dbReference>
<evidence type="ECO:0000313" key="1">
    <source>
        <dbReference type="EMBL" id="MDO3679435.1"/>
    </source>
</evidence>
<comment type="caution">
    <text evidence="1">The sequence shown here is derived from an EMBL/GenBank/DDBJ whole genome shotgun (WGS) entry which is preliminary data.</text>
</comment>
<dbReference type="EMBL" id="JAUMKJ010000026">
    <property type="protein sequence ID" value="MDO3679435.1"/>
    <property type="molecule type" value="Genomic_DNA"/>
</dbReference>
<keyword evidence="2" id="KW-1185">Reference proteome</keyword>
<dbReference type="RefSeq" id="WP_302879614.1">
    <property type="nucleotide sequence ID" value="NZ_JARLKN010000026.1"/>
</dbReference>
<evidence type="ECO:0008006" key="3">
    <source>
        <dbReference type="Google" id="ProtNLM"/>
    </source>
</evidence>
<sequence>MEFLWFFDRKSFITLIRAKKNHRRFVLNLIGGFHLEYLEGHPIRFEWKPAELDEQEFFIINWLCINGVLDISEPGFKQWLVDRGSELEKIVESLTKKFSYVPK</sequence>